<keyword evidence="3" id="KW-0547">Nucleotide-binding</keyword>
<evidence type="ECO:0000256" key="1">
    <source>
        <dbReference type="ARBA" id="ARBA00022527"/>
    </source>
</evidence>
<evidence type="ECO:0000256" key="5">
    <source>
        <dbReference type="ARBA" id="ARBA00022840"/>
    </source>
</evidence>
<evidence type="ECO:0000313" key="9">
    <source>
        <dbReference type="Proteomes" id="UP000001312"/>
    </source>
</evidence>
<feature type="domain" description="Protein kinase" evidence="7">
    <location>
        <begin position="1"/>
        <end position="216"/>
    </location>
</feature>
<dbReference type="GO" id="GO:0004674">
    <property type="term" value="F:protein serine/threonine kinase activity"/>
    <property type="evidence" value="ECO:0007669"/>
    <property type="project" value="UniProtKB-KW"/>
</dbReference>
<dbReference type="Gene3D" id="3.30.200.20">
    <property type="entry name" value="Phosphorylase Kinase, domain 1"/>
    <property type="match status" value="1"/>
</dbReference>
<keyword evidence="2" id="KW-0808">Transferase</keyword>
<dbReference type="GeneID" id="5482552"/>
<evidence type="ECO:0000259" key="7">
    <source>
        <dbReference type="PROSITE" id="PS50011"/>
    </source>
</evidence>
<gene>
    <name evidence="8" type="ORF">SS1G_12372</name>
</gene>
<dbReference type="eggNOG" id="ENOG502SWIE">
    <property type="taxonomic scope" value="Eukaryota"/>
</dbReference>
<evidence type="ECO:0000256" key="2">
    <source>
        <dbReference type="ARBA" id="ARBA00022679"/>
    </source>
</evidence>
<dbReference type="RefSeq" id="XP_001586388.1">
    <property type="nucleotide sequence ID" value="XM_001586338.1"/>
</dbReference>
<dbReference type="SUPFAM" id="SSF56112">
    <property type="entry name" value="Protein kinase-like (PK-like)"/>
    <property type="match status" value="1"/>
</dbReference>
<proteinExistence type="predicted"/>
<organism evidence="8 9">
    <name type="scientific">Sclerotinia sclerotiorum (strain ATCC 18683 / 1980 / Ss-1)</name>
    <name type="common">White mold</name>
    <name type="synonym">Whetzelinia sclerotiorum</name>
    <dbReference type="NCBI Taxonomy" id="665079"/>
    <lineage>
        <taxon>Eukaryota</taxon>
        <taxon>Fungi</taxon>
        <taxon>Dikarya</taxon>
        <taxon>Ascomycota</taxon>
        <taxon>Pezizomycotina</taxon>
        <taxon>Leotiomycetes</taxon>
        <taxon>Helotiales</taxon>
        <taxon>Sclerotiniaceae</taxon>
        <taxon>Sclerotinia</taxon>
    </lineage>
</organism>
<keyword evidence="1" id="KW-0723">Serine/threonine-protein kinase</keyword>
<dbReference type="InterPro" id="IPR000719">
    <property type="entry name" value="Prot_kinase_dom"/>
</dbReference>
<keyword evidence="5" id="KW-0067">ATP-binding</keyword>
<sequence length="216" mass="24532">MSSSLVRVFPIDGFERLPVNKKIEEKEIIGYKPEKFYPVRLGEVFKHRYQVLAKLGFGTSSTVWLCRDLDVPDSSVFEKIEQLELEHPLARKILLDRVIYLHYDMPILSGTPILCDFGAARISERHSGDVMPALYRAPEVILNMQWSSKIDIWSVGVMFGDLFEKHNFFHPIKKGPLEDKLPLAQGGPPPPPPQDPHHEAPESEARCAVSTGMQKE</sequence>
<dbReference type="PROSITE" id="PS50011">
    <property type="entry name" value="PROTEIN_KINASE_DOM"/>
    <property type="match status" value="1"/>
</dbReference>
<dbReference type="PANTHER" id="PTHR45646:SF11">
    <property type="entry name" value="SERINE_THREONINE-PROTEIN KINASE DOA"/>
    <property type="match status" value="1"/>
</dbReference>
<evidence type="ECO:0000256" key="3">
    <source>
        <dbReference type="ARBA" id="ARBA00022741"/>
    </source>
</evidence>
<evidence type="ECO:0000256" key="6">
    <source>
        <dbReference type="SAM" id="MobiDB-lite"/>
    </source>
</evidence>
<dbReference type="Gene3D" id="1.10.510.10">
    <property type="entry name" value="Transferase(Phosphotransferase) domain 1"/>
    <property type="match status" value="1"/>
</dbReference>
<feature type="compositionally biased region" description="Basic and acidic residues" evidence="6">
    <location>
        <begin position="195"/>
        <end position="205"/>
    </location>
</feature>
<dbReference type="InParanoid" id="A7F450"/>
<keyword evidence="9" id="KW-1185">Reference proteome</keyword>
<protein>
    <recommendedName>
        <fullName evidence="7">Protein kinase domain-containing protein</fullName>
    </recommendedName>
</protein>
<evidence type="ECO:0000313" key="8">
    <source>
        <dbReference type="EMBL" id="EDN97521.1"/>
    </source>
</evidence>
<dbReference type="AlphaFoldDB" id="A7F450"/>
<feature type="region of interest" description="Disordered" evidence="6">
    <location>
        <begin position="176"/>
        <end position="216"/>
    </location>
</feature>
<dbReference type="SMART" id="SM00220">
    <property type="entry name" value="S_TKc"/>
    <property type="match status" value="1"/>
</dbReference>
<dbReference type="InterPro" id="IPR011009">
    <property type="entry name" value="Kinase-like_dom_sf"/>
</dbReference>
<dbReference type="InterPro" id="IPR051175">
    <property type="entry name" value="CLK_kinases"/>
</dbReference>
<evidence type="ECO:0000256" key="4">
    <source>
        <dbReference type="ARBA" id="ARBA00022777"/>
    </source>
</evidence>
<accession>A7F450</accession>
<keyword evidence="4" id="KW-0418">Kinase</keyword>
<dbReference type="PANTHER" id="PTHR45646">
    <property type="entry name" value="SERINE/THREONINE-PROTEIN KINASE DOA-RELATED"/>
    <property type="match status" value="1"/>
</dbReference>
<name>A7F450_SCLS1</name>
<dbReference type="GO" id="GO:0005524">
    <property type="term" value="F:ATP binding"/>
    <property type="evidence" value="ECO:0007669"/>
    <property type="project" value="UniProtKB-KW"/>
</dbReference>
<dbReference type="EMBL" id="CH476641">
    <property type="protein sequence ID" value="EDN97521.1"/>
    <property type="molecule type" value="Genomic_DNA"/>
</dbReference>
<dbReference type="KEGG" id="ssl:SS1G_12372"/>
<dbReference type="HOGENOM" id="CLU_1278305_0_0_1"/>
<reference evidence="9" key="1">
    <citation type="journal article" date="2011" name="PLoS Genet.">
        <title>Genomic analysis of the necrotrophic fungal pathogens Sclerotinia sclerotiorum and Botrytis cinerea.</title>
        <authorList>
            <person name="Amselem J."/>
            <person name="Cuomo C.A."/>
            <person name="van Kan J.A."/>
            <person name="Viaud M."/>
            <person name="Benito E.P."/>
            <person name="Couloux A."/>
            <person name="Coutinho P.M."/>
            <person name="de Vries R.P."/>
            <person name="Dyer P.S."/>
            <person name="Fillinger S."/>
            <person name="Fournier E."/>
            <person name="Gout L."/>
            <person name="Hahn M."/>
            <person name="Kohn L."/>
            <person name="Lapalu N."/>
            <person name="Plummer K.M."/>
            <person name="Pradier J.M."/>
            <person name="Quevillon E."/>
            <person name="Sharon A."/>
            <person name="Simon A."/>
            <person name="ten Have A."/>
            <person name="Tudzynski B."/>
            <person name="Tudzynski P."/>
            <person name="Wincker P."/>
            <person name="Andrew M."/>
            <person name="Anthouard V."/>
            <person name="Beever R.E."/>
            <person name="Beffa R."/>
            <person name="Benoit I."/>
            <person name="Bouzid O."/>
            <person name="Brault B."/>
            <person name="Chen Z."/>
            <person name="Choquer M."/>
            <person name="Collemare J."/>
            <person name="Cotton P."/>
            <person name="Danchin E.G."/>
            <person name="Da Silva C."/>
            <person name="Gautier A."/>
            <person name="Giraud C."/>
            <person name="Giraud T."/>
            <person name="Gonzalez C."/>
            <person name="Grossetete S."/>
            <person name="Guldener U."/>
            <person name="Henrissat B."/>
            <person name="Howlett B.J."/>
            <person name="Kodira C."/>
            <person name="Kretschmer M."/>
            <person name="Lappartient A."/>
            <person name="Leroch M."/>
            <person name="Levis C."/>
            <person name="Mauceli E."/>
            <person name="Neuveglise C."/>
            <person name="Oeser B."/>
            <person name="Pearson M."/>
            <person name="Poulain J."/>
            <person name="Poussereau N."/>
            <person name="Quesneville H."/>
            <person name="Rascle C."/>
            <person name="Schumacher J."/>
            <person name="Segurens B."/>
            <person name="Sexton A."/>
            <person name="Silva E."/>
            <person name="Sirven C."/>
            <person name="Soanes D.M."/>
            <person name="Talbot N.J."/>
            <person name="Templeton M."/>
            <person name="Yandava C."/>
            <person name="Yarden O."/>
            <person name="Zeng Q."/>
            <person name="Rollins J.A."/>
            <person name="Lebrun M.H."/>
            <person name="Dickman M."/>
        </authorList>
    </citation>
    <scope>NUCLEOTIDE SEQUENCE [LARGE SCALE GENOMIC DNA]</scope>
    <source>
        <strain evidence="9">ATCC 18683 / 1980 / Ss-1</strain>
    </source>
</reference>
<dbReference type="Proteomes" id="UP000001312">
    <property type="component" value="Unassembled WGS sequence"/>
</dbReference>
<dbReference type="Pfam" id="PF00069">
    <property type="entry name" value="Pkinase"/>
    <property type="match status" value="1"/>
</dbReference>